<dbReference type="EMBL" id="FMAE01000001">
    <property type="protein sequence ID" value="SCB11598.1"/>
    <property type="molecule type" value="Genomic_DNA"/>
</dbReference>
<feature type="transmembrane region" description="Helical" evidence="8">
    <location>
        <begin position="121"/>
        <end position="140"/>
    </location>
</feature>
<accession>A0A1C3U7Z8</accession>
<evidence type="ECO:0000256" key="8">
    <source>
        <dbReference type="RuleBase" id="RU363041"/>
    </source>
</evidence>
<dbReference type="PANTHER" id="PTHR30269:SF37">
    <property type="entry name" value="MEMBRANE TRANSPORTER PROTEIN"/>
    <property type="match status" value="1"/>
</dbReference>
<feature type="transmembrane region" description="Helical" evidence="8">
    <location>
        <begin position="67"/>
        <end position="88"/>
    </location>
</feature>
<evidence type="ECO:0000256" key="3">
    <source>
        <dbReference type="ARBA" id="ARBA00022448"/>
    </source>
</evidence>
<keyword evidence="5 8" id="KW-0812">Transmembrane</keyword>
<comment type="subcellular location">
    <subcellularLocation>
        <location evidence="1 8">Cell membrane</location>
        <topology evidence="1 8">Multi-pass membrane protein</topology>
    </subcellularLocation>
</comment>
<evidence type="ECO:0000256" key="4">
    <source>
        <dbReference type="ARBA" id="ARBA00022475"/>
    </source>
</evidence>
<keyword evidence="4 8" id="KW-1003">Cell membrane</keyword>
<evidence type="ECO:0000313" key="9">
    <source>
        <dbReference type="EMBL" id="SCB11598.1"/>
    </source>
</evidence>
<comment type="similarity">
    <text evidence="2 8">Belongs to the 4-toluene sulfonate uptake permease (TSUP) (TC 2.A.102) family.</text>
</comment>
<feature type="transmembrane region" description="Helical" evidence="8">
    <location>
        <begin position="191"/>
        <end position="207"/>
    </location>
</feature>
<name>A0A1C3U7Z8_9BRAD</name>
<dbReference type="AlphaFoldDB" id="A0A1C3U7Z8"/>
<dbReference type="InterPro" id="IPR002781">
    <property type="entry name" value="TM_pro_TauE-like"/>
</dbReference>
<dbReference type="Pfam" id="PF01925">
    <property type="entry name" value="TauE"/>
    <property type="match status" value="1"/>
</dbReference>
<dbReference type="InterPro" id="IPR052017">
    <property type="entry name" value="TSUP"/>
</dbReference>
<evidence type="ECO:0000256" key="6">
    <source>
        <dbReference type="ARBA" id="ARBA00022989"/>
    </source>
</evidence>
<sequence>MPAGMLCEPCDQPFRVAPCDKDNPLETLTYVLLLLGALAGGFVSGLAGFGTALMALGIWLYVLPPSLAVPLVLICSVIAQTSTLPSMWKNFDLSLVWPFLIGGLIGVPLGTMMVASADPEVFRLSVGVLILIFSTALYLNKRPLAIKFGGRIADGAIGFAGGILGGLAGLSGPLPILWANIRGWNKHERRGIFQLFNFTVLATALVLQTASGLVALKVVWLAAVAFPGTLIGAWAGARVYHALNDKHFGDVVLGLLFLSGLTLVWNSLGAH</sequence>
<dbReference type="PANTHER" id="PTHR30269">
    <property type="entry name" value="TRANSMEMBRANE PROTEIN YFCA"/>
    <property type="match status" value="1"/>
</dbReference>
<dbReference type="Proteomes" id="UP000183174">
    <property type="component" value="Unassembled WGS sequence"/>
</dbReference>
<evidence type="ECO:0000256" key="7">
    <source>
        <dbReference type="ARBA" id="ARBA00023136"/>
    </source>
</evidence>
<dbReference type="GO" id="GO:0005886">
    <property type="term" value="C:plasma membrane"/>
    <property type="evidence" value="ECO:0007669"/>
    <property type="project" value="UniProtKB-SubCell"/>
</dbReference>
<proteinExistence type="inferred from homology"/>
<feature type="transmembrane region" description="Helical" evidence="8">
    <location>
        <begin position="247"/>
        <end position="268"/>
    </location>
</feature>
<keyword evidence="3" id="KW-0813">Transport</keyword>
<evidence type="ECO:0000256" key="1">
    <source>
        <dbReference type="ARBA" id="ARBA00004651"/>
    </source>
</evidence>
<organism evidence="9 10">
    <name type="scientific">Bradyrhizobium yuanmingense</name>
    <dbReference type="NCBI Taxonomy" id="108015"/>
    <lineage>
        <taxon>Bacteria</taxon>
        <taxon>Pseudomonadati</taxon>
        <taxon>Pseudomonadota</taxon>
        <taxon>Alphaproteobacteria</taxon>
        <taxon>Hyphomicrobiales</taxon>
        <taxon>Nitrobacteraceae</taxon>
        <taxon>Bradyrhizobium</taxon>
    </lineage>
</organism>
<feature type="transmembrane region" description="Helical" evidence="8">
    <location>
        <begin position="95"/>
        <end position="115"/>
    </location>
</feature>
<keyword evidence="6 8" id="KW-1133">Transmembrane helix</keyword>
<feature type="transmembrane region" description="Helical" evidence="8">
    <location>
        <begin position="152"/>
        <end position="171"/>
    </location>
</feature>
<feature type="transmembrane region" description="Helical" evidence="8">
    <location>
        <begin position="30"/>
        <end position="61"/>
    </location>
</feature>
<evidence type="ECO:0000256" key="5">
    <source>
        <dbReference type="ARBA" id="ARBA00022692"/>
    </source>
</evidence>
<reference evidence="9 10" key="1">
    <citation type="submission" date="2016-08" db="EMBL/GenBank/DDBJ databases">
        <authorList>
            <person name="Seilhamer J.J."/>
        </authorList>
    </citation>
    <scope>NUCLEOTIDE SEQUENCE [LARGE SCALE GENOMIC DNA]</scope>
    <source>
        <strain evidence="9 10">CCBAU 10071</strain>
    </source>
</reference>
<gene>
    <name evidence="9" type="ORF">GA0061099_1001711</name>
</gene>
<evidence type="ECO:0000256" key="2">
    <source>
        <dbReference type="ARBA" id="ARBA00009142"/>
    </source>
</evidence>
<keyword evidence="7 8" id="KW-0472">Membrane</keyword>
<evidence type="ECO:0000313" key="10">
    <source>
        <dbReference type="Proteomes" id="UP000183174"/>
    </source>
</evidence>
<feature type="transmembrane region" description="Helical" evidence="8">
    <location>
        <begin position="214"/>
        <end position="235"/>
    </location>
</feature>
<protein>
    <recommendedName>
        <fullName evidence="8">Probable membrane transporter protein</fullName>
    </recommendedName>
</protein>